<dbReference type="InterPro" id="IPR033690">
    <property type="entry name" value="Adenylat_kinase_CS"/>
</dbReference>
<dbReference type="PRINTS" id="PR00094">
    <property type="entry name" value="ADENYLTKNASE"/>
</dbReference>
<organism evidence="8 9">
    <name type="scientific">Actinobaculum massiliense ACS-171-V-Col2</name>
    <dbReference type="NCBI Taxonomy" id="883066"/>
    <lineage>
        <taxon>Bacteria</taxon>
        <taxon>Bacillati</taxon>
        <taxon>Actinomycetota</taxon>
        <taxon>Actinomycetes</taxon>
        <taxon>Actinomycetales</taxon>
        <taxon>Actinomycetaceae</taxon>
        <taxon>Actinobaculum</taxon>
    </lineage>
</organism>
<dbReference type="SUPFAM" id="SSF52540">
    <property type="entry name" value="P-loop containing nucleoside triphosphate hydrolases"/>
    <property type="match status" value="1"/>
</dbReference>
<comment type="domain">
    <text evidence="5">Consists of three domains, a large central CORE domain and two small peripheral domains, NMPbind and LID, which undergo movements during catalysis. The LID domain closes over the site of phosphoryl transfer upon ATP binding. Assembling and dissambling the active center during each catalytic cycle provides an effective means to prevent ATP hydrolysis.</text>
</comment>
<dbReference type="PANTHER" id="PTHR23359">
    <property type="entry name" value="NUCLEOTIDE KINASE"/>
    <property type="match status" value="1"/>
</dbReference>
<dbReference type="NCBIfam" id="NF011105">
    <property type="entry name" value="PRK14532.1"/>
    <property type="match status" value="1"/>
</dbReference>
<dbReference type="HAMAP" id="MF_00235">
    <property type="entry name" value="Adenylate_kinase_Adk"/>
    <property type="match status" value="1"/>
</dbReference>
<evidence type="ECO:0000256" key="7">
    <source>
        <dbReference type="RuleBase" id="RU003331"/>
    </source>
</evidence>
<proteinExistence type="inferred from homology"/>
<dbReference type="PROSITE" id="PS00113">
    <property type="entry name" value="ADENYLATE_KINASE"/>
    <property type="match status" value="1"/>
</dbReference>
<feature type="binding site" evidence="5">
    <location>
        <position position="144"/>
    </location>
    <ligand>
        <name>AMP</name>
        <dbReference type="ChEBI" id="CHEBI:456215"/>
    </ligand>
</feature>
<comment type="caution">
    <text evidence="8">The sequence shown here is derived from an EMBL/GenBank/DDBJ whole genome shotgun (WGS) entry which is preliminary data.</text>
</comment>
<keyword evidence="9" id="KW-1185">Reference proteome</keyword>
<dbReference type="NCBIfam" id="NF011100">
    <property type="entry name" value="PRK14527.1"/>
    <property type="match status" value="1"/>
</dbReference>
<dbReference type="NCBIfam" id="NF011104">
    <property type="entry name" value="PRK14531.1"/>
    <property type="match status" value="1"/>
</dbReference>
<dbReference type="Gene3D" id="3.40.50.300">
    <property type="entry name" value="P-loop containing nucleotide triphosphate hydrolases"/>
    <property type="match status" value="1"/>
</dbReference>
<evidence type="ECO:0000256" key="2">
    <source>
        <dbReference type="ARBA" id="ARBA00022727"/>
    </source>
</evidence>
<comment type="similarity">
    <text evidence="5 6">Belongs to the adenylate kinase family.</text>
</comment>
<keyword evidence="1 5" id="KW-0808">Transferase</keyword>
<sequence>MTSRLIIVGPPGAGKGTQAQGIARRFGVPAISTGDLFRAHAAAQDELGKLAASYSERGELVPDEVTNRMVEERLAEADAANGFLLDGYPRNLSQVEALDEILDGAEIDAVIELSVDDDVVVERLLGRAKEQNRADDTEDVIRHRIEVYHEQTSPIVAAYAERGKVVKIDGGGNIEETAAKIESELTAFLDNNAK</sequence>
<dbReference type="CDD" id="cd01428">
    <property type="entry name" value="ADK"/>
    <property type="match status" value="1"/>
</dbReference>
<dbReference type="GO" id="GO:0044209">
    <property type="term" value="P:AMP salvage"/>
    <property type="evidence" value="ECO:0007669"/>
    <property type="project" value="UniProtKB-UniRule"/>
</dbReference>
<dbReference type="GO" id="GO:0005737">
    <property type="term" value="C:cytoplasm"/>
    <property type="evidence" value="ECO:0007669"/>
    <property type="project" value="UniProtKB-SubCell"/>
</dbReference>
<feature type="binding site" evidence="5">
    <location>
        <position position="133"/>
    </location>
    <ligand>
        <name>AMP</name>
        <dbReference type="ChEBI" id="CHEBI:456215"/>
    </ligand>
</feature>
<comment type="subcellular location">
    <subcellularLocation>
        <location evidence="5 7">Cytoplasm</location>
    </subcellularLocation>
</comment>
<keyword evidence="4 5" id="KW-0418">Kinase</keyword>
<dbReference type="NCBIfam" id="NF001381">
    <property type="entry name" value="PRK00279.1-3"/>
    <property type="match status" value="1"/>
</dbReference>
<dbReference type="EMBL" id="AGWL01000007">
    <property type="protein sequence ID" value="EKU94839.1"/>
    <property type="molecule type" value="Genomic_DNA"/>
</dbReference>
<feature type="binding site" evidence="5">
    <location>
        <begin position="59"/>
        <end position="61"/>
    </location>
    <ligand>
        <name>AMP</name>
        <dbReference type="ChEBI" id="CHEBI:456215"/>
    </ligand>
</feature>
<feature type="binding site" evidence="5">
    <location>
        <begin position="87"/>
        <end position="90"/>
    </location>
    <ligand>
        <name>AMP</name>
        <dbReference type="ChEBI" id="CHEBI:456215"/>
    </ligand>
</feature>
<gene>
    <name evidence="5" type="primary">adk</name>
    <name evidence="8" type="ORF">HMPREF9233_01293</name>
</gene>
<dbReference type="GO" id="GO:0005524">
    <property type="term" value="F:ATP binding"/>
    <property type="evidence" value="ECO:0007669"/>
    <property type="project" value="UniProtKB-UniRule"/>
</dbReference>
<feature type="binding site" evidence="5">
    <location>
        <begin position="12"/>
        <end position="17"/>
    </location>
    <ligand>
        <name>ATP</name>
        <dbReference type="ChEBI" id="CHEBI:30616"/>
    </ligand>
</feature>
<feature type="binding site" evidence="5">
    <location>
        <position position="94"/>
    </location>
    <ligand>
        <name>AMP</name>
        <dbReference type="ChEBI" id="CHEBI:456215"/>
    </ligand>
</feature>
<keyword evidence="3 5" id="KW-0547">Nucleotide-binding</keyword>
<evidence type="ECO:0000313" key="8">
    <source>
        <dbReference type="EMBL" id="EKU94839.1"/>
    </source>
</evidence>
<dbReference type="InterPro" id="IPR000850">
    <property type="entry name" value="Adenylat/UMP-CMP_kin"/>
</dbReference>
<dbReference type="EC" id="2.7.4.3" evidence="5 7"/>
<dbReference type="InterPro" id="IPR027417">
    <property type="entry name" value="P-loop_NTPase"/>
</dbReference>
<comment type="subunit">
    <text evidence="5 7">Monomer.</text>
</comment>
<keyword evidence="5 7" id="KW-0067">ATP-binding</keyword>
<evidence type="ECO:0000256" key="4">
    <source>
        <dbReference type="ARBA" id="ARBA00022777"/>
    </source>
</evidence>
<evidence type="ECO:0000256" key="3">
    <source>
        <dbReference type="ARBA" id="ARBA00022741"/>
    </source>
</evidence>
<feature type="binding site" evidence="5">
    <location>
        <position position="127"/>
    </location>
    <ligand>
        <name>ATP</name>
        <dbReference type="ChEBI" id="CHEBI:30616"/>
    </ligand>
</feature>
<feature type="binding site" evidence="5">
    <location>
        <position position="33"/>
    </location>
    <ligand>
        <name>AMP</name>
        <dbReference type="ChEBI" id="CHEBI:456215"/>
    </ligand>
</feature>
<dbReference type="HOGENOM" id="CLU_032354_4_1_11"/>
<keyword evidence="2 5" id="KW-0545">Nucleotide biosynthesis</keyword>
<comment type="catalytic activity">
    <reaction evidence="5 7">
        <text>AMP + ATP = 2 ADP</text>
        <dbReference type="Rhea" id="RHEA:12973"/>
        <dbReference type="ChEBI" id="CHEBI:30616"/>
        <dbReference type="ChEBI" id="CHEBI:456215"/>
        <dbReference type="ChEBI" id="CHEBI:456216"/>
        <dbReference type="EC" id="2.7.4.3"/>
    </reaction>
</comment>
<evidence type="ECO:0000313" key="9">
    <source>
        <dbReference type="Proteomes" id="UP000009888"/>
    </source>
</evidence>
<accession>K9EC56</accession>
<feature type="region of interest" description="NMP" evidence="5">
    <location>
        <begin position="32"/>
        <end position="61"/>
    </location>
</feature>
<dbReference type="Pfam" id="PF00406">
    <property type="entry name" value="ADK"/>
    <property type="match status" value="1"/>
</dbReference>
<comment type="pathway">
    <text evidence="5">Purine metabolism; AMP biosynthesis via salvage pathway; AMP from ADP: step 1/1.</text>
</comment>
<reference evidence="8 9" key="1">
    <citation type="submission" date="2012-09" db="EMBL/GenBank/DDBJ databases">
        <title>The Genome Sequence of Actinobaculum massiliae ACS-171-V-COL2.</title>
        <authorList>
            <consortium name="The Broad Institute Genome Sequencing Platform"/>
            <person name="Earl A."/>
            <person name="Ward D."/>
            <person name="Feldgarden M."/>
            <person name="Gevers D."/>
            <person name="Saerens B."/>
            <person name="Vaneechoutte M."/>
            <person name="Walker B."/>
            <person name="Young S.K."/>
            <person name="Zeng Q."/>
            <person name="Gargeya S."/>
            <person name="Fitzgerald M."/>
            <person name="Haas B."/>
            <person name="Abouelleil A."/>
            <person name="Alvarado L."/>
            <person name="Arachchi H.M."/>
            <person name="Berlin A."/>
            <person name="Chapman S.B."/>
            <person name="Goldberg J."/>
            <person name="Griggs A."/>
            <person name="Gujja S."/>
            <person name="Hansen M."/>
            <person name="Howarth C."/>
            <person name="Imamovic A."/>
            <person name="Larimer J."/>
            <person name="McCowen C."/>
            <person name="Montmayeur A."/>
            <person name="Murphy C."/>
            <person name="Neiman D."/>
            <person name="Pearson M."/>
            <person name="Priest M."/>
            <person name="Roberts A."/>
            <person name="Saif S."/>
            <person name="Shea T."/>
            <person name="Sisk P."/>
            <person name="Sykes S."/>
            <person name="Wortman J."/>
            <person name="Nusbaum C."/>
            <person name="Birren B."/>
        </authorList>
    </citation>
    <scope>NUCLEOTIDE SEQUENCE [LARGE SCALE GENOMIC DNA]</scope>
    <source>
        <strain evidence="9">ACS-171-V-Col2</strain>
    </source>
</reference>
<evidence type="ECO:0000256" key="5">
    <source>
        <dbReference type="HAMAP-Rule" id="MF_00235"/>
    </source>
</evidence>
<name>K9EC56_9ACTO</name>
<dbReference type="UniPathway" id="UPA00588">
    <property type="reaction ID" value="UER00649"/>
</dbReference>
<dbReference type="RefSeq" id="WP_007001499.1">
    <property type="nucleotide sequence ID" value="NZ_JH992955.1"/>
</dbReference>
<comment type="function">
    <text evidence="5">Catalyzes the reversible transfer of the terminal phosphate group between ATP and AMP. Plays an important role in cellular energy homeostasis and in adenine nucleotide metabolism.</text>
</comment>
<keyword evidence="5" id="KW-0963">Cytoplasm</keyword>
<feature type="binding site" evidence="5">
    <location>
        <position position="172"/>
    </location>
    <ligand>
        <name>ATP</name>
        <dbReference type="ChEBI" id="CHEBI:30616"/>
    </ligand>
</feature>
<protein>
    <recommendedName>
        <fullName evidence="5 7">Adenylate kinase</fullName>
        <shortName evidence="5">AK</shortName>
        <ecNumber evidence="5 7">2.7.4.3</ecNumber>
    </recommendedName>
    <alternativeName>
        <fullName evidence="5">ATP-AMP transphosphorylase</fullName>
    </alternativeName>
    <alternativeName>
        <fullName evidence="5">ATP:AMP phosphotransferase</fullName>
    </alternativeName>
    <alternativeName>
        <fullName evidence="5">Adenylate monophosphate kinase</fullName>
    </alternativeName>
</protein>
<evidence type="ECO:0000256" key="1">
    <source>
        <dbReference type="ARBA" id="ARBA00022679"/>
    </source>
</evidence>
<dbReference type="PATRIC" id="fig|883066.3.peg.1353"/>
<dbReference type="GO" id="GO:0004017">
    <property type="term" value="F:AMP kinase activity"/>
    <property type="evidence" value="ECO:0007669"/>
    <property type="project" value="UniProtKB-UniRule"/>
</dbReference>
<dbReference type="STRING" id="202789.GCA_001457435_00817"/>
<evidence type="ECO:0000256" key="6">
    <source>
        <dbReference type="RuleBase" id="RU003330"/>
    </source>
</evidence>
<dbReference type="AlphaFoldDB" id="K9EC56"/>
<feature type="binding site" evidence="5">
    <location>
        <position position="38"/>
    </location>
    <ligand>
        <name>AMP</name>
        <dbReference type="ChEBI" id="CHEBI:456215"/>
    </ligand>
</feature>
<dbReference type="eggNOG" id="COG0563">
    <property type="taxonomic scope" value="Bacteria"/>
</dbReference>
<comment type="caution">
    <text evidence="5">Lacks conserved residue(s) required for the propagation of feature annotation.</text>
</comment>
<dbReference type="Proteomes" id="UP000009888">
    <property type="component" value="Unassembled WGS sequence"/>
</dbReference>